<feature type="compositionally biased region" description="Polar residues" evidence="1">
    <location>
        <begin position="16"/>
        <end position="36"/>
    </location>
</feature>
<feature type="region of interest" description="Disordered" evidence="1">
    <location>
        <begin position="666"/>
        <end position="715"/>
    </location>
</feature>
<evidence type="ECO:0000256" key="1">
    <source>
        <dbReference type="SAM" id="MobiDB-lite"/>
    </source>
</evidence>
<feature type="region of interest" description="Disordered" evidence="1">
    <location>
        <begin position="532"/>
        <end position="552"/>
    </location>
</feature>
<organism evidence="2 3">
    <name type="scientific">Caenorhabditis bovis</name>
    <dbReference type="NCBI Taxonomy" id="2654633"/>
    <lineage>
        <taxon>Eukaryota</taxon>
        <taxon>Metazoa</taxon>
        <taxon>Ecdysozoa</taxon>
        <taxon>Nematoda</taxon>
        <taxon>Chromadorea</taxon>
        <taxon>Rhabditida</taxon>
        <taxon>Rhabditina</taxon>
        <taxon>Rhabditomorpha</taxon>
        <taxon>Rhabditoidea</taxon>
        <taxon>Rhabditidae</taxon>
        <taxon>Peloderinae</taxon>
        <taxon>Caenorhabditis</taxon>
    </lineage>
</organism>
<dbReference type="EMBL" id="CADEPM010000006">
    <property type="protein sequence ID" value="CAB3407687.1"/>
    <property type="molecule type" value="Genomic_DNA"/>
</dbReference>
<feature type="compositionally biased region" description="Basic residues" evidence="1">
    <location>
        <begin position="608"/>
        <end position="623"/>
    </location>
</feature>
<accession>A0A8S1EVN1</accession>
<feature type="compositionally biased region" description="Basic and acidic residues" evidence="1">
    <location>
        <begin position="695"/>
        <end position="705"/>
    </location>
</feature>
<keyword evidence="3" id="KW-1185">Reference proteome</keyword>
<evidence type="ECO:0000313" key="2">
    <source>
        <dbReference type="EMBL" id="CAB3407687.1"/>
    </source>
</evidence>
<name>A0A8S1EVN1_9PELO</name>
<gene>
    <name evidence="2" type="ORF">CBOVIS_LOCUS9574</name>
</gene>
<dbReference type="OrthoDB" id="5865935at2759"/>
<feature type="region of interest" description="Disordered" evidence="1">
    <location>
        <begin position="234"/>
        <end position="279"/>
    </location>
</feature>
<feature type="compositionally biased region" description="Basic and acidic residues" evidence="1">
    <location>
        <begin position="243"/>
        <end position="257"/>
    </location>
</feature>
<comment type="caution">
    <text evidence="2">The sequence shown here is derived from an EMBL/GenBank/DDBJ whole genome shotgun (WGS) entry which is preliminary data.</text>
</comment>
<feature type="region of interest" description="Disordered" evidence="1">
    <location>
        <begin position="1"/>
        <end position="45"/>
    </location>
</feature>
<protein>
    <submittedName>
        <fullName evidence="2">Uncharacterized protein</fullName>
    </submittedName>
</protein>
<proteinExistence type="predicted"/>
<sequence length="715" mass="77451">MDENEPPLPVNPPPVTRNSPIVDTPRNVTFSLNSVSGEDGPRELSDEFAVTGSSYYTSPSNIESASPGIPLAASPICTSSYFPGTWASGSNSSNNYPELSSSNPNPMIIEEVIASAAATKAVAQQIYRSTTPRSIGNSLDSLSECPQHEEYSTIAPQHADRSQSLGDLVVAAKEDDEICNGSFDTLMSKGLTDSGISGGLARETNDENARIYSQDSVSSPDAYSTASISFSSFDHSGFPNDSVEDRSRYSHDERKPSELPAISEESEHEQPAAMSSVTRSVDRDVIEHSYPMTHCSSAPLSMYPVNSSIAHRRVVSDDVTEMNRLKRSSEVENVDQIGQFHFDHKSSPLKSKGRCKSLMLVLQDEASTDEEEDDDVGDARDNDMLILNKANEVSGGQPKNRGGAYKYIQEKCTPVPMSTAEPPPVLISRKVSTRSTPTKFASNQSWKDKMPPFSMSGHNMYSPQSLPSRENFLRSPIDGNGTIGTCGSTSSLDVVVETTDGRLSDAAVEAELPPLSAIYRRTTSISSTATADIVHEPPTPSSPIGQQQQQQQHSFVRRSLRKIMKRGTVSASAIERVVDQYDGVGRPIGIKRRSSAAANILASAQAHLKPRTKSLKKQRIGKPTKKEKSGSDTFTFGNLFRKKNQPNRANLADIISDLDQRSSKQNLAGSIASGNRRSTSASVLPTSDAGMFESSSHDEYRDAESRLVYGGSTTK</sequence>
<evidence type="ECO:0000313" key="3">
    <source>
        <dbReference type="Proteomes" id="UP000494206"/>
    </source>
</evidence>
<feature type="compositionally biased region" description="Polar residues" evidence="1">
    <location>
        <begin position="666"/>
        <end position="685"/>
    </location>
</feature>
<dbReference type="AlphaFoldDB" id="A0A8S1EVN1"/>
<dbReference type="Proteomes" id="UP000494206">
    <property type="component" value="Unassembled WGS sequence"/>
</dbReference>
<feature type="region of interest" description="Disordered" evidence="1">
    <location>
        <begin position="608"/>
        <end position="638"/>
    </location>
</feature>
<reference evidence="2 3" key="1">
    <citation type="submission" date="2020-04" db="EMBL/GenBank/DDBJ databases">
        <authorList>
            <person name="Laetsch R D."/>
            <person name="Stevens L."/>
            <person name="Kumar S."/>
            <person name="Blaxter L. M."/>
        </authorList>
    </citation>
    <scope>NUCLEOTIDE SEQUENCE [LARGE SCALE GENOMIC DNA]</scope>
</reference>
<feature type="compositionally biased region" description="Pro residues" evidence="1">
    <location>
        <begin position="1"/>
        <end position="15"/>
    </location>
</feature>